<reference evidence="2" key="1">
    <citation type="submission" date="2016-10" db="EMBL/GenBank/DDBJ databases">
        <authorList>
            <person name="Varghese N."/>
            <person name="Submissions S."/>
        </authorList>
    </citation>
    <scope>NUCLEOTIDE SEQUENCE [LARGE SCALE GENOMIC DNA]</scope>
    <source>
        <strain evidence="2">CGMCC 4.3568</strain>
    </source>
</reference>
<sequence length="104" mass="11494">MSTDTDTANVVKLHFQYAQNGYVMTDDTYGEQDADSAVAFTRDGCAFVACERAPRGRWRIESTDGEAGPVPLSAYRYRLSDLADAAEYVAKKCGATVRRVDSWI</sequence>
<protein>
    <submittedName>
        <fullName evidence="1">Uncharacterized protein</fullName>
    </submittedName>
</protein>
<keyword evidence="2" id="KW-1185">Reference proteome</keyword>
<evidence type="ECO:0000313" key="1">
    <source>
        <dbReference type="EMBL" id="SFB64917.1"/>
    </source>
</evidence>
<gene>
    <name evidence="1" type="ORF">SAMN05216266_15011</name>
</gene>
<dbReference type="Proteomes" id="UP000243799">
    <property type="component" value="Unassembled WGS sequence"/>
</dbReference>
<dbReference type="AlphaFoldDB" id="A0A1I1CQX5"/>
<evidence type="ECO:0000313" key="2">
    <source>
        <dbReference type="Proteomes" id="UP000243799"/>
    </source>
</evidence>
<name>A0A1I1CQX5_9PSEU</name>
<proteinExistence type="predicted"/>
<dbReference type="EMBL" id="FOKG01000050">
    <property type="protein sequence ID" value="SFB64917.1"/>
    <property type="molecule type" value="Genomic_DNA"/>
</dbReference>
<dbReference type="STRING" id="490629.SAMN05216266_15011"/>
<accession>A0A1I1CQX5</accession>
<organism evidence="1 2">
    <name type="scientific">Amycolatopsis marina</name>
    <dbReference type="NCBI Taxonomy" id="490629"/>
    <lineage>
        <taxon>Bacteria</taxon>
        <taxon>Bacillati</taxon>
        <taxon>Actinomycetota</taxon>
        <taxon>Actinomycetes</taxon>
        <taxon>Pseudonocardiales</taxon>
        <taxon>Pseudonocardiaceae</taxon>
        <taxon>Amycolatopsis</taxon>
    </lineage>
</organism>
<dbReference type="RefSeq" id="WP_043829857.1">
    <property type="nucleotide sequence ID" value="NZ_FOKG01000050.1"/>
</dbReference>
<dbReference type="OrthoDB" id="3625045at2"/>